<organism evidence="1 2">
    <name type="scientific">Eretmocerus hayati</name>
    <dbReference type="NCBI Taxonomy" id="131215"/>
    <lineage>
        <taxon>Eukaryota</taxon>
        <taxon>Metazoa</taxon>
        <taxon>Ecdysozoa</taxon>
        <taxon>Arthropoda</taxon>
        <taxon>Hexapoda</taxon>
        <taxon>Insecta</taxon>
        <taxon>Pterygota</taxon>
        <taxon>Neoptera</taxon>
        <taxon>Endopterygota</taxon>
        <taxon>Hymenoptera</taxon>
        <taxon>Apocrita</taxon>
        <taxon>Proctotrupomorpha</taxon>
        <taxon>Chalcidoidea</taxon>
        <taxon>Aphelinidae</taxon>
        <taxon>Aphelininae</taxon>
        <taxon>Eretmocerus</taxon>
    </lineage>
</organism>
<protein>
    <submittedName>
        <fullName evidence="1">Uncharacterized protein</fullName>
    </submittedName>
</protein>
<dbReference type="EMBL" id="CM056741">
    <property type="protein sequence ID" value="KAJ8685658.1"/>
    <property type="molecule type" value="Genomic_DNA"/>
</dbReference>
<gene>
    <name evidence="1" type="ORF">QAD02_021451</name>
</gene>
<reference evidence="1" key="1">
    <citation type="submission" date="2023-04" db="EMBL/GenBank/DDBJ databases">
        <title>A chromosome-level genome assembly of the parasitoid wasp Eretmocerus hayati.</title>
        <authorList>
            <person name="Zhong Y."/>
            <person name="Liu S."/>
            <person name="Liu Y."/>
        </authorList>
    </citation>
    <scope>NUCLEOTIDE SEQUENCE</scope>
    <source>
        <strain evidence="1">ZJU_SS_LIU_2023</strain>
    </source>
</reference>
<keyword evidence="2" id="KW-1185">Reference proteome</keyword>
<dbReference type="Proteomes" id="UP001239111">
    <property type="component" value="Chromosome 1"/>
</dbReference>
<name>A0ACC2PQA9_9HYME</name>
<comment type="caution">
    <text evidence="1">The sequence shown here is derived from an EMBL/GenBank/DDBJ whole genome shotgun (WGS) entry which is preliminary data.</text>
</comment>
<evidence type="ECO:0000313" key="2">
    <source>
        <dbReference type="Proteomes" id="UP001239111"/>
    </source>
</evidence>
<sequence>MIPGLLRCGDMELIALLERDERYQWVAQLIFALDGAAVTRQLQAKGLNDRGTRESTRSRLVRAELRECFPEADVPWEPEVDEAGGVDPSEHPESWRRSDRSRRETSEQSSIITSTEAAATDEEILHPGGLESCCGGRVELERAGATSPGAEPGRAGVRDSTPSGDPA</sequence>
<accession>A0ACC2PQA9</accession>
<proteinExistence type="predicted"/>
<evidence type="ECO:0000313" key="1">
    <source>
        <dbReference type="EMBL" id="KAJ8685658.1"/>
    </source>
</evidence>